<gene>
    <name evidence="1" type="ORF">NEICINOT_04065</name>
</gene>
<proteinExistence type="predicted"/>
<evidence type="ECO:0000313" key="2">
    <source>
        <dbReference type="Proteomes" id="UP000003294"/>
    </source>
</evidence>
<name>D0W330_NEICI</name>
<accession>D0W330</accession>
<reference evidence="1 2" key="1">
    <citation type="submission" date="2009-10" db="EMBL/GenBank/DDBJ databases">
        <authorList>
            <person name="Weinstock G."/>
            <person name="Sodergren E."/>
            <person name="Clifton S."/>
            <person name="Fulton L."/>
            <person name="Fulton B."/>
            <person name="Courtney L."/>
            <person name="Fronick C."/>
            <person name="Harrison M."/>
            <person name="Strong C."/>
            <person name="Farmer C."/>
            <person name="Delahaunty K."/>
            <person name="Markovic C."/>
            <person name="Hall O."/>
            <person name="Minx P."/>
            <person name="Tomlinson C."/>
            <person name="Mitreva M."/>
            <person name="Nelson J."/>
            <person name="Hou S."/>
            <person name="Wollam A."/>
            <person name="Pepin K.H."/>
            <person name="Johnson M."/>
            <person name="Bhonagiri V."/>
            <person name="Nash W.E."/>
            <person name="Warren W."/>
            <person name="Chinwalla A."/>
            <person name="Mardis E.R."/>
            <person name="Wilson R.K."/>
        </authorList>
    </citation>
    <scope>NUCLEOTIDE SEQUENCE [LARGE SCALE GENOMIC DNA]</scope>
    <source>
        <strain evidence="1 2">ATCC 14685</strain>
    </source>
</reference>
<comment type="caution">
    <text evidence="1">The sequence shown here is derived from an EMBL/GenBank/DDBJ whole genome shotgun (WGS) entry which is preliminary data.</text>
</comment>
<dbReference type="STRING" id="546262.NEICINOT_04065"/>
<dbReference type="Proteomes" id="UP000003294">
    <property type="component" value="Unassembled WGS sequence"/>
</dbReference>
<evidence type="ECO:0000313" key="1">
    <source>
        <dbReference type="EMBL" id="EEZ71827.1"/>
    </source>
</evidence>
<dbReference type="EMBL" id="ACDY02000005">
    <property type="protein sequence ID" value="EEZ71827.1"/>
    <property type="molecule type" value="Genomic_DNA"/>
</dbReference>
<protein>
    <submittedName>
        <fullName evidence="1">Uncharacterized protein</fullName>
    </submittedName>
</protein>
<sequence length="47" mass="5664">MYSRYRSSCWIANIQAAVRIWRQIGYFSLHYKEAGCRLSILNPRKQQ</sequence>
<dbReference type="AlphaFoldDB" id="D0W330"/>
<organism evidence="1 2">
    <name type="scientific">Neisseria cinerea ATCC 14685</name>
    <dbReference type="NCBI Taxonomy" id="546262"/>
    <lineage>
        <taxon>Bacteria</taxon>
        <taxon>Pseudomonadati</taxon>
        <taxon>Pseudomonadota</taxon>
        <taxon>Betaproteobacteria</taxon>
        <taxon>Neisseriales</taxon>
        <taxon>Neisseriaceae</taxon>
        <taxon>Neisseria</taxon>
    </lineage>
</organism>